<evidence type="ECO:0000313" key="3">
    <source>
        <dbReference type="Proteomes" id="UP000028002"/>
    </source>
</evidence>
<protein>
    <submittedName>
        <fullName evidence="2">Uncharacterized protein</fullName>
    </submittedName>
</protein>
<keyword evidence="1" id="KW-0472">Membrane</keyword>
<evidence type="ECO:0000256" key="1">
    <source>
        <dbReference type="SAM" id="Phobius"/>
    </source>
</evidence>
<comment type="caution">
    <text evidence="2">The sequence shown here is derived from an EMBL/GenBank/DDBJ whole genome shotgun (WGS) entry which is preliminary data.</text>
</comment>
<keyword evidence="1" id="KW-1133">Transmembrane helix</keyword>
<feature type="transmembrane region" description="Helical" evidence="1">
    <location>
        <begin position="15"/>
        <end position="36"/>
    </location>
</feature>
<dbReference type="Proteomes" id="UP000028002">
    <property type="component" value="Unassembled WGS sequence"/>
</dbReference>
<sequence length="51" mass="6026">MVSDIWGKNSSKLELFYFAMMTRVIFDRSLMIIRAIGKLADRKIPSDKLYR</sequence>
<gene>
    <name evidence="2" type="ORF">MEG1DRAFT_00953</name>
</gene>
<accession>A0A081S0F4</accession>
<name>A0A081S0F4_PHOTE</name>
<evidence type="ECO:0000313" key="2">
    <source>
        <dbReference type="EMBL" id="KER04407.1"/>
    </source>
</evidence>
<dbReference type="AlphaFoldDB" id="A0A081S0F4"/>
<keyword evidence="1" id="KW-0812">Transmembrane</keyword>
<organism evidence="2 3">
    <name type="scientific">Photorhabdus temperata subsp. temperata Meg1</name>
    <dbReference type="NCBI Taxonomy" id="1393735"/>
    <lineage>
        <taxon>Bacteria</taxon>
        <taxon>Pseudomonadati</taxon>
        <taxon>Pseudomonadota</taxon>
        <taxon>Gammaproteobacteria</taxon>
        <taxon>Enterobacterales</taxon>
        <taxon>Morganellaceae</taxon>
        <taxon>Photorhabdus</taxon>
    </lineage>
</organism>
<proteinExistence type="predicted"/>
<reference evidence="2 3" key="1">
    <citation type="submission" date="2014-03" db="EMBL/GenBank/DDBJ databases">
        <title>Draft Genome of Photorhabdus temperata Meg1.</title>
        <authorList>
            <person name="Hurst S.G.IV."/>
            <person name="Morris K."/>
            <person name="Thomas K."/>
            <person name="Tisa L.S."/>
        </authorList>
    </citation>
    <scope>NUCLEOTIDE SEQUENCE [LARGE SCALE GENOMIC DNA]</scope>
    <source>
        <strain evidence="2 3">Meg1</strain>
    </source>
</reference>
<dbReference type="EMBL" id="JGVH01000009">
    <property type="protein sequence ID" value="KER04407.1"/>
    <property type="molecule type" value="Genomic_DNA"/>
</dbReference>
<dbReference type="PATRIC" id="fig|1393735.3.peg.980"/>